<name>A0A0K1Y4Z6_9CAUD</name>
<accession>A0A0K1Y4Z6</accession>
<evidence type="ECO:0000313" key="2">
    <source>
        <dbReference type="Proteomes" id="UP000204179"/>
    </source>
</evidence>
<evidence type="ECO:0000313" key="1">
    <source>
        <dbReference type="EMBL" id="AKY01876.1"/>
    </source>
</evidence>
<dbReference type="Pfam" id="PF24070">
    <property type="entry name" value="T4_MRH"/>
    <property type="match status" value="1"/>
</dbReference>
<keyword evidence="2" id="KW-1185">Reference proteome</keyword>
<dbReference type="Proteomes" id="UP000204179">
    <property type="component" value="Segment"/>
</dbReference>
<reference evidence="1 2" key="1">
    <citation type="submission" date="2015-07" db="EMBL/GenBank/DDBJ databases">
        <title>Isolation and characterization of JD18-a novel lytic bacteriophage for Klebsiella pneumoniae.</title>
        <authorList>
            <person name="Fan J."/>
            <person name="Zhang X."/>
            <person name="Guo X."/>
            <person name="He P."/>
            <person name="Zhang Y."/>
        </authorList>
    </citation>
    <scope>NUCLEOTIDE SEQUENCE [LARGE SCALE GENOMIC DNA]</scope>
</reference>
<organism evidence="1 2">
    <name type="scientific">Klebsiella phage JD18</name>
    <dbReference type="NCBI Taxonomy" id="1698360"/>
    <lineage>
        <taxon>Viruses</taxon>
        <taxon>Duplodnaviria</taxon>
        <taxon>Heunggongvirae</taxon>
        <taxon>Uroviricota</taxon>
        <taxon>Caudoviricetes</taxon>
        <taxon>Pantevenvirales</taxon>
        <taxon>Straboviridae</taxon>
        <taxon>Tevenvirinae</taxon>
        <taxon>Jiaodavirus</taxon>
        <taxon>Jiaodavirus jd18</taxon>
    </lineage>
</organism>
<dbReference type="RefSeq" id="YP_009190586.1">
    <property type="nucleotide sequence ID" value="NC_028686.1"/>
</dbReference>
<sequence>MANAKIYKVSLQRKLKEGFDSDKVFTVAIYNYSYDEFKELVNKFEARGWCPNSKYGLVKTAHTFDVSHMPGSPINILGALHLKGYTNAYHETDLFEYANDKIVNGKSIVIDNEDAFIVFTQLVWSFMQADFARFTPSDLLQKAADAYNNSNSQYRRMEWFM</sequence>
<dbReference type="EMBL" id="KT239446">
    <property type="protein sequence ID" value="AKY01876.1"/>
    <property type="molecule type" value="Genomic_DNA"/>
</dbReference>
<gene>
    <name evidence="1" type="ORF">JD18_005</name>
</gene>
<dbReference type="KEGG" id="vg:26518420"/>
<proteinExistence type="predicted"/>
<protein>
    <submittedName>
        <fullName evidence="1">Uncharacterized protein</fullName>
    </submittedName>
</protein>
<dbReference type="InterPro" id="IPR056941">
    <property type="entry name" value="Mrh-like"/>
</dbReference>
<dbReference type="GeneID" id="26518420"/>